<organism evidence="1 2">
    <name type="scientific">Halomonas cibimaris</name>
    <dbReference type="NCBI Taxonomy" id="657012"/>
    <lineage>
        <taxon>Bacteria</taxon>
        <taxon>Pseudomonadati</taxon>
        <taxon>Pseudomonadota</taxon>
        <taxon>Gammaproteobacteria</taxon>
        <taxon>Oceanospirillales</taxon>
        <taxon>Halomonadaceae</taxon>
        <taxon>Halomonas</taxon>
    </lineage>
</organism>
<proteinExistence type="predicted"/>
<dbReference type="SUPFAM" id="SSF110296">
    <property type="entry name" value="Oligoxyloglucan reducing end-specific cellobiohydrolase"/>
    <property type="match status" value="1"/>
</dbReference>
<evidence type="ECO:0000313" key="2">
    <source>
        <dbReference type="Proteomes" id="UP001500133"/>
    </source>
</evidence>
<protein>
    <recommendedName>
        <fullName evidence="3">Glycosyl hydrolase</fullName>
    </recommendedName>
</protein>
<dbReference type="RefSeq" id="WP_344702417.1">
    <property type="nucleotide sequence ID" value="NZ_BAAAZT010000028.1"/>
</dbReference>
<evidence type="ECO:0000313" key="1">
    <source>
        <dbReference type="EMBL" id="GAA3899267.1"/>
    </source>
</evidence>
<reference evidence="2" key="1">
    <citation type="journal article" date="2019" name="Int. J. Syst. Evol. Microbiol.">
        <title>The Global Catalogue of Microorganisms (GCM) 10K type strain sequencing project: providing services to taxonomists for standard genome sequencing and annotation.</title>
        <authorList>
            <consortium name="The Broad Institute Genomics Platform"/>
            <consortium name="The Broad Institute Genome Sequencing Center for Infectious Disease"/>
            <person name="Wu L."/>
            <person name="Ma J."/>
        </authorList>
    </citation>
    <scope>NUCLEOTIDE SEQUENCE [LARGE SCALE GENOMIC DNA]</scope>
    <source>
        <strain evidence="2">JCM 16914</strain>
    </source>
</reference>
<dbReference type="EMBL" id="BAAAZT010000028">
    <property type="protein sequence ID" value="GAA3899267.1"/>
    <property type="molecule type" value="Genomic_DNA"/>
</dbReference>
<keyword evidence="2" id="KW-1185">Reference proteome</keyword>
<dbReference type="Proteomes" id="UP001500133">
    <property type="component" value="Unassembled WGS sequence"/>
</dbReference>
<accession>A0ABP7LFD8</accession>
<gene>
    <name evidence="1" type="ORF">GCM10022228_07210</name>
</gene>
<evidence type="ECO:0008006" key="3">
    <source>
        <dbReference type="Google" id="ProtNLM"/>
    </source>
</evidence>
<sequence length="635" mass="69473">MTQTANPDRRRFFRQLLDGANPNAPQRAAWHRVPEVGAGDGDVLWSGWAGDGEVFVVGDEAMVLHFDGHADAQNRLWKPMETPGNLPLHDVWGPSRDHLFAVGWMGCILHFDGTRWTQQYGGLVDDESQAFIACAENTPLFAIDGNASGHAWAVGDDGMILHYDGHAWQRETSPTYINLRAVACTPNGGVYAAGGEGTVLYRAPDGGWQALDCPLSSGFQAMLVVDDDTLLLGGGRYFVDQGGFRGELVRYANGRFQAIEVDTPMPRLRSLRPYKDGVLIVGDRGYLFYLRDFLTEARTAKPRLYQLESNCHHDLMDIVPLSTGEALVVGDFGTVMTAAPDFINVLAPAVSAASQKPRWEAMDSPTDRQLWNLWETPQGTCYACGEAGTVLRLAAGAERWEPLPAPTELNLHCVWDAGEGGLYAAGQFGQIFRFDGSDWQLHFDLHLDITILSMWGTRPDSIFAVGDEGLILHFDGLGWNRLPSGTASALYHLWGMDDEHLLAVGDFGLVLRYNGREWTDFAAGTENFLYGVWGNALDNIYAVGLSGTLAHFNGQRWNLLPIRVRDDLLSITGSAAAGAYAVGTHGCALRLENGQWLSEPTGTELGLRSVLATRSGEVYAVGDQGTIMRRPVRSA</sequence>
<name>A0ABP7LFD8_9GAMM</name>
<comment type="caution">
    <text evidence="1">The sequence shown here is derived from an EMBL/GenBank/DDBJ whole genome shotgun (WGS) entry which is preliminary data.</text>
</comment>